<dbReference type="PANTHER" id="PTHR37423:SF5">
    <property type="entry name" value="SOLUBLE LYTIC MUREIN TRANSGLYCOSYLASE"/>
    <property type="match status" value="1"/>
</dbReference>
<evidence type="ECO:0000313" key="5">
    <source>
        <dbReference type="Proteomes" id="UP000010473"/>
    </source>
</evidence>
<dbReference type="SMART" id="SM00028">
    <property type="entry name" value="TPR"/>
    <property type="match status" value="3"/>
</dbReference>
<dbReference type="SUPFAM" id="SSF48452">
    <property type="entry name" value="TPR-like"/>
    <property type="match status" value="2"/>
</dbReference>
<dbReference type="RefSeq" id="WP_015191995.1">
    <property type="nucleotide sequence ID" value="NC_019748.1"/>
</dbReference>
<feature type="transmembrane region" description="Helical" evidence="2">
    <location>
        <begin position="20"/>
        <end position="37"/>
    </location>
</feature>
<evidence type="ECO:0000313" key="4">
    <source>
        <dbReference type="EMBL" id="AFZ34322.1"/>
    </source>
</evidence>
<dbReference type="eggNOG" id="COG0741">
    <property type="taxonomic scope" value="Bacteria"/>
</dbReference>
<dbReference type="OrthoDB" id="9815002at2"/>
<dbReference type="InterPro" id="IPR011990">
    <property type="entry name" value="TPR-like_helical_dom_sf"/>
</dbReference>
<dbReference type="Pfam" id="PF01464">
    <property type="entry name" value="SLT"/>
    <property type="match status" value="1"/>
</dbReference>
<dbReference type="SUPFAM" id="SSF53955">
    <property type="entry name" value="Lysozyme-like"/>
    <property type="match status" value="1"/>
</dbReference>
<sequence length="728" mass="84136">MLKQRPVPQPKHKRGSHKIWLGLSFSLCLLTVMVWLFKTQQPEKSQQPSQVLPLVSLSPEQRDVRLKAIIQSNSPFWKKSEVTKSDRSRARYLLAVDLLKAQRAKAALIYLKDLERNYSVLAPQILVQQANAYQLLNQSAQVQQVYQQLITKYPDSLAIPEVLFWLSHTDVSYQQQLIEKFPYHPLTQKLVRQLLQQDSNQLHLLLLLAKYSREPNTEEIRDRLVLEYPAQLTPEDWEAIASGYWREEKYRKAADAYTLARLTPRNLYRAARGFHLNGNFSEAIRSYQRLIDEFHDSRETGLSLLHLASISGSAEAIAYLEMAIEKFPEQAPQALLSQGLIYDALKQSELANQARQKLLQQYPNSEAAVTYRWQEAQKLAVKGNIQGAYSWVQPLIKIKGNLNLEILPKAIFWAGKWAKQLGFVAESQQAFQKVITIYPQSYYAWRSAVKLGWQVGDFDDVRAFNPALEFPELNLVPYTNSDTIKELLVLGQYQSAWNLLESEIKQPQELTVSEQFIEGLLLLKLRQISAGINQVWDLAQRENPHEQQKWQALRKTPTYWYALFPFPYRDEILTNSQQSKINPLLVVAVMRKESTFAPEINSRVGAVGLMQVVPETAQWVAAQINLAEYSLKQPEDNIKIGTWYLAHNHERYQNNSLLAIASYNAGTGNVNQWLQQYNTQDLDSFVEDIPFPETKDYVEGVFSNYWNYLRLYDPQVKQQVANYLKRNK</sequence>
<reference evidence="5" key="1">
    <citation type="journal article" date="2013" name="Proc. Natl. Acad. Sci. U.S.A.">
        <title>Improving the coverage of the cyanobacterial phylum using diversity-driven genome sequencing.</title>
        <authorList>
            <person name="Shih P.M."/>
            <person name="Wu D."/>
            <person name="Latifi A."/>
            <person name="Axen S.D."/>
            <person name="Fewer D.P."/>
            <person name="Talla E."/>
            <person name="Calteau A."/>
            <person name="Cai F."/>
            <person name="Tandeau de Marsac N."/>
            <person name="Rippka R."/>
            <person name="Herdman M."/>
            <person name="Sivonen K."/>
            <person name="Coursin T."/>
            <person name="Laurent T."/>
            <person name="Goodwin L."/>
            <person name="Nolan M."/>
            <person name="Davenport K.W."/>
            <person name="Han C.S."/>
            <person name="Rubin E.M."/>
            <person name="Eisen J.A."/>
            <person name="Woyke T."/>
            <person name="Gugger M."/>
            <person name="Kerfeld C.A."/>
        </authorList>
    </citation>
    <scope>NUCLEOTIDE SEQUENCE [LARGE SCALE GENOMIC DNA]</scope>
    <source>
        <strain evidence="5">ATCC 29371 / PCC 7437</strain>
    </source>
</reference>
<comment type="similarity">
    <text evidence="1">Belongs to the transglycosylase Slt family.</text>
</comment>
<accession>K9XRL5</accession>
<dbReference type="PROSITE" id="PS00922">
    <property type="entry name" value="TRANSGLYCOSYLASE"/>
    <property type="match status" value="1"/>
</dbReference>
<dbReference type="InterPro" id="IPR023346">
    <property type="entry name" value="Lysozyme-like_dom_sf"/>
</dbReference>
<dbReference type="PATRIC" id="fig|111780.3.peg.757"/>
<protein>
    <submittedName>
        <fullName evidence="4">Lytic transglycosylase catalytic</fullName>
    </submittedName>
</protein>
<keyword evidence="2" id="KW-0472">Membrane</keyword>
<dbReference type="InterPro" id="IPR000189">
    <property type="entry name" value="Transglyc_AS"/>
</dbReference>
<proteinExistence type="inferred from homology"/>
<evidence type="ECO:0000256" key="1">
    <source>
        <dbReference type="ARBA" id="ARBA00007734"/>
    </source>
</evidence>
<dbReference type="GO" id="GO:0016020">
    <property type="term" value="C:membrane"/>
    <property type="evidence" value="ECO:0007669"/>
    <property type="project" value="InterPro"/>
</dbReference>
<dbReference type="InterPro" id="IPR008258">
    <property type="entry name" value="Transglycosylase_SLT_dom_1"/>
</dbReference>
<dbReference type="EMBL" id="CP003653">
    <property type="protein sequence ID" value="AFZ34322.1"/>
    <property type="molecule type" value="Genomic_DNA"/>
</dbReference>
<dbReference type="HOGENOM" id="CLU_013746_0_0_3"/>
<evidence type="ECO:0000256" key="2">
    <source>
        <dbReference type="SAM" id="Phobius"/>
    </source>
</evidence>
<dbReference type="Pfam" id="PF13174">
    <property type="entry name" value="TPR_6"/>
    <property type="match status" value="4"/>
</dbReference>
<name>K9XRL5_STAC7</name>
<keyword evidence="5" id="KW-1185">Reference proteome</keyword>
<dbReference type="KEGG" id="scs:Sta7437_0728"/>
<dbReference type="CDD" id="cd13401">
    <property type="entry name" value="Slt70-like"/>
    <property type="match status" value="1"/>
</dbReference>
<feature type="domain" description="Transglycosylase SLT" evidence="3">
    <location>
        <begin position="574"/>
        <end position="681"/>
    </location>
</feature>
<dbReference type="Gene3D" id="1.10.530.10">
    <property type="match status" value="1"/>
</dbReference>
<gene>
    <name evidence="4" type="ordered locus">Sta7437_0728</name>
</gene>
<dbReference type="AlphaFoldDB" id="K9XRL5"/>
<dbReference type="STRING" id="111780.Sta7437_0728"/>
<dbReference type="PANTHER" id="PTHR37423">
    <property type="entry name" value="SOLUBLE LYTIC MUREIN TRANSGLYCOSYLASE-RELATED"/>
    <property type="match status" value="1"/>
</dbReference>
<keyword evidence="2" id="KW-0812">Transmembrane</keyword>
<dbReference type="GO" id="GO:0008933">
    <property type="term" value="F:peptidoglycan lytic transglycosylase activity"/>
    <property type="evidence" value="ECO:0007669"/>
    <property type="project" value="InterPro"/>
</dbReference>
<dbReference type="Gene3D" id="1.25.40.10">
    <property type="entry name" value="Tetratricopeptide repeat domain"/>
    <property type="match status" value="2"/>
</dbReference>
<organism evidence="4 5">
    <name type="scientific">Stanieria cyanosphaera (strain ATCC 29371 / PCC 7437)</name>
    <dbReference type="NCBI Taxonomy" id="111780"/>
    <lineage>
        <taxon>Bacteria</taxon>
        <taxon>Bacillati</taxon>
        <taxon>Cyanobacteriota</taxon>
        <taxon>Cyanophyceae</taxon>
        <taxon>Pleurocapsales</taxon>
        <taxon>Dermocarpellaceae</taxon>
        <taxon>Stanieria</taxon>
    </lineage>
</organism>
<keyword evidence="2" id="KW-1133">Transmembrane helix</keyword>
<dbReference type="GO" id="GO:0000270">
    <property type="term" value="P:peptidoglycan metabolic process"/>
    <property type="evidence" value="ECO:0007669"/>
    <property type="project" value="InterPro"/>
</dbReference>
<dbReference type="Proteomes" id="UP000010473">
    <property type="component" value="Chromosome"/>
</dbReference>
<dbReference type="InterPro" id="IPR019734">
    <property type="entry name" value="TPR_rpt"/>
</dbReference>
<dbReference type="eggNOG" id="COG4783">
    <property type="taxonomic scope" value="Bacteria"/>
</dbReference>
<evidence type="ECO:0000259" key="3">
    <source>
        <dbReference type="Pfam" id="PF01464"/>
    </source>
</evidence>
<dbReference type="eggNOG" id="COG1729">
    <property type="taxonomic scope" value="Bacteria"/>
</dbReference>